<evidence type="ECO:0000256" key="3">
    <source>
        <dbReference type="ARBA" id="ARBA00020987"/>
    </source>
</evidence>
<evidence type="ECO:0000256" key="8">
    <source>
        <dbReference type="ARBA" id="ARBA00022853"/>
    </source>
</evidence>
<keyword evidence="10" id="KW-0804">Transcription</keyword>
<evidence type="ECO:0000256" key="14">
    <source>
        <dbReference type="PIRSR" id="PIRSR017570-1"/>
    </source>
</evidence>
<evidence type="ECO:0000313" key="17">
    <source>
        <dbReference type="EMBL" id="RSH85586.1"/>
    </source>
</evidence>
<feature type="compositionally biased region" description="Low complexity" evidence="15">
    <location>
        <begin position="86"/>
        <end position="116"/>
    </location>
</feature>
<dbReference type="GO" id="GO:0005634">
    <property type="term" value="C:nucleus"/>
    <property type="evidence" value="ECO:0007669"/>
    <property type="project" value="UniProtKB-SubCell"/>
</dbReference>
<dbReference type="GO" id="GO:0031509">
    <property type="term" value="P:subtelomeric heterochromatin formation"/>
    <property type="evidence" value="ECO:0007669"/>
    <property type="project" value="InterPro"/>
</dbReference>
<feature type="compositionally biased region" description="Polar residues" evidence="15">
    <location>
        <begin position="119"/>
        <end position="132"/>
    </location>
</feature>
<feature type="binding site" evidence="14">
    <location>
        <begin position="611"/>
        <end position="612"/>
    </location>
    <ligand>
        <name>S-adenosyl-L-methionine</name>
        <dbReference type="ChEBI" id="CHEBI:59789"/>
    </ligand>
</feature>
<feature type="compositionally biased region" description="Low complexity" evidence="15">
    <location>
        <begin position="403"/>
        <end position="414"/>
    </location>
</feature>
<dbReference type="GO" id="GO:0000786">
    <property type="term" value="C:nucleosome"/>
    <property type="evidence" value="ECO:0007669"/>
    <property type="project" value="InterPro"/>
</dbReference>
<feature type="compositionally biased region" description="Low complexity" evidence="15">
    <location>
        <begin position="342"/>
        <end position="357"/>
    </location>
</feature>
<dbReference type="EMBL" id="RSCD01000019">
    <property type="protein sequence ID" value="RSH85586.1"/>
    <property type="molecule type" value="Genomic_DNA"/>
</dbReference>
<dbReference type="PANTHER" id="PTHR21451:SF0">
    <property type="entry name" value="HISTONE-LYSINE N-METHYLTRANSFERASE, H3 LYSINE-79 SPECIFIC"/>
    <property type="match status" value="1"/>
</dbReference>
<dbReference type="InterPro" id="IPR021162">
    <property type="entry name" value="Dot1"/>
</dbReference>
<evidence type="ECO:0000313" key="18">
    <source>
        <dbReference type="Proteomes" id="UP000279259"/>
    </source>
</evidence>
<name>A0A427Y371_9TREE</name>
<dbReference type="AlphaFoldDB" id="A0A427Y371"/>
<evidence type="ECO:0000256" key="9">
    <source>
        <dbReference type="ARBA" id="ARBA00023015"/>
    </source>
</evidence>
<feature type="binding site" evidence="14">
    <location>
        <position position="574"/>
    </location>
    <ligand>
        <name>S-adenosyl-L-methionine</name>
        <dbReference type="ChEBI" id="CHEBI:59789"/>
    </ligand>
</feature>
<keyword evidence="9" id="KW-0805">Transcription regulation</keyword>
<keyword evidence="8" id="KW-0156">Chromatin regulator</keyword>
<evidence type="ECO:0000256" key="15">
    <source>
        <dbReference type="SAM" id="MobiDB-lite"/>
    </source>
</evidence>
<feature type="binding site" evidence="14">
    <location>
        <begin position="525"/>
        <end position="528"/>
    </location>
    <ligand>
        <name>S-adenosyl-L-methionine</name>
        <dbReference type="ChEBI" id="CHEBI:59789"/>
    </ligand>
</feature>
<dbReference type="GO" id="GO:0032259">
    <property type="term" value="P:methylation"/>
    <property type="evidence" value="ECO:0007669"/>
    <property type="project" value="UniProtKB-KW"/>
</dbReference>
<feature type="region of interest" description="Disordered" evidence="15">
    <location>
        <begin position="1"/>
        <end position="194"/>
    </location>
</feature>
<dbReference type="SUPFAM" id="SSF53335">
    <property type="entry name" value="S-adenosyl-L-methionine-dependent methyltransferases"/>
    <property type="match status" value="1"/>
</dbReference>
<comment type="caution">
    <text evidence="17">The sequence shown here is derived from an EMBL/GenBank/DDBJ whole genome shotgun (WGS) entry which is preliminary data.</text>
</comment>
<dbReference type="InterPro" id="IPR030445">
    <property type="entry name" value="H3-K79_meTrfase"/>
</dbReference>
<dbReference type="Pfam" id="PF08123">
    <property type="entry name" value="DOT1"/>
    <property type="match status" value="1"/>
</dbReference>
<dbReference type="EC" id="2.1.1.360" evidence="2"/>
<dbReference type="FunFam" id="3.40.50.150:FF:000033">
    <property type="entry name" value="Histone-lysine N-methyltransferase, H3 lysine-79 specific"/>
    <property type="match status" value="1"/>
</dbReference>
<evidence type="ECO:0000256" key="4">
    <source>
        <dbReference type="ARBA" id="ARBA00022603"/>
    </source>
</evidence>
<sequence>MLGFFGDKPKKPGSGPIVSKVTVKRPVLPSPGSGSASGSGSGSGIARKPSGSGPSSKLSKLPSSTGSASGSGSSSTARPNGHGLKPKISSSNLSSSLKPSHSHSPSSAAASPRPKSGISRGNSALSSHSRGSTPVRKRRTPSPIRSESESESDGSDSGSSSDDALDALGAKSRKKRRRLAGTGTGSNTGTATPLGLGIEETVDREVWCLDKTDMRGEWGRGWAGFVGSEEVTRGVVTGWAGGNAEGKGLEKYQAYFPQPGFENAEPLPSVELLYPATGCREKYILLTPTSPREYSPISELRTALRTILDRAYKDDSLHPPSHAHIFGTLSSTDLDPLSAPVPSRSRLPTPAPTTALATPPPDASSPVPTLSESSHLIPGTPMSISNSVPPPQPSTSPAPPSTLAPAPTTTPVTGPGTGVGVGVPGETIADALRKALAPNRRDGPGFLRAMERFNEALAEIQKDGSMARYLRSRDGPRKDAWSGIVDFVHDQAYSRVVGPYSNELEHHPKHPDEVARAISAKEDAYGELRHNFMSKVIDQLKLGPESKFVDLGSGVGNCVLQVALQAGSHGFGIELLPVPAHCARLQLRETQRRWAMWGLKGNVDVEFAEGDFRTNADVPKRLREADVVLVNNEVFPPSLNADLTNMFLDLKEGATIVSLKPFVPEGFRMNESNRCGSGVERCRTWVWVGMCWLD</sequence>
<dbReference type="PIRSF" id="PIRSF017570">
    <property type="entry name" value="Histone_H3-K79_MeTrfase"/>
    <property type="match status" value="1"/>
</dbReference>
<gene>
    <name evidence="17" type="primary">DOT1</name>
    <name evidence="17" type="ORF">EHS25_003725</name>
</gene>
<evidence type="ECO:0000256" key="12">
    <source>
        <dbReference type="ARBA" id="ARBA00029821"/>
    </source>
</evidence>
<dbReference type="GO" id="GO:0000781">
    <property type="term" value="C:chromosome, telomeric region"/>
    <property type="evidence" value="ECO:0007669"/>
    <property type="project" value="GOC"/>
</dbReference>
<dbReference type="GO" id="GO:0042393">
    <property type="term" value="F:histone binding"/>
    <property type="evidence" value="ECO:0007669"/>
    <property type="project" value="InterPro"/>
</dbReference>
<keyword evidence="18" id="KW-1185">Reference proteome</keyword>
<feature type="compositionally biased region" description="Pro residues" evidence="15">
    <location>
        <begin position="388"/>
        <end position="402"/>
    </location>
</feature>
<keyword evidence="4 17" id="KW-0489">Methyltransferase</keyword>
<keyword evidence="11" id="KW-0539">Nucleus</keyword>
<evidence type="ECO:0000256" key="11">
    <source>
        <dbReference type="ARBA" id="ARBA00023242"/>
    </source>
</evidence>
<dbReference type="InterPro" id="IPR025789">
    <property type="entry name" value="DOT1_dom"/>
</dbReference>
<dbReference type="Gene3D" id="3.40.50.150">
    <property type="entry name" value="Vaccinia Virus protein VP39"/>
    <property type="match status" value="1"/>
</dbReference>
<feature type="domain" description="DOT1" evidence="16">
    <location>
        <begin position="392"/>
        <end position="694"/>
    </location>
</feature>
<feature type="region of interest" description="Disordered" evidence="15">
    <location>
        <begin position="327"/>
        <end position="424"/>
    </location>
</feature>
<dbReference type="PROSITE" id="PS51569">
    <property type="entry name" value="DOT1"/>
    <property type="match status" value="1"/>
</dbReference>
<dbReference type="GO" id="GO:0140956">
    <property type="term" value="F:histone H3K79 trimethyltransferase activity"/>
    <property type="evidence" value="ECO:0007669"/>
    <property type="project" value="UniProtKB-EC"/>
</dbReference>
<evidence type="ECO:0000259" key="16">
    <source>
        <dbReference type="PROSITE" id="PS51569"/>
    </source>
</evidence>
<dbReference type="OrthoDB" id="443402at2759"/>
<dbReference type="PANTHER" id="PTHR21451">
    <property type="entry name" value="HISTONE H3 METHYLTRANSFERASE"/>
    <property type="match status" value="1"/>
</dbReference>
<dbReference type="InterPro" id="IPR029063">
    <property type="entry name" value="SAM-dependent_MTases_sf"/>
</dbReference>
<accession>A0A427Y371</accession>
<feature type="binding site" evidence="14">
    <location>
        <begin position="548"/>
        <end position="557"/>
    </location>
    <ligand>
        <name>S-adenosyl-L-methionine</name>
        <dbReference type="ChEBI" id="CHEBI:59789"/>
    </ligand>
</feature>
<organism evidence="17 18">
    <name type="scientific">Saitozyma podzolica</name>
    <dbReference type="NCBI Taxonomy" id="1890683"/>
    <lineage>
        <taxon>Eukaryota</taxon>
        <taxon>Fungi</taxon>
        <taxon>Dikarya</taxon>
        <taxon>Basidiomycota</taxon>
        <taxon>Agaricomycotina</taxon>
        <taxon>Tremellomycetes</taxon>
        <taxon>Tremellales</taxon>
        <taxon>Trimorphomycetaceae</taxon>
        <taxon>Saitozyma</taxon>
    </lineage>
</organism>
<dbReference type="STRING" id="1890683.A0A427Y371"/>
<keyword evidence="6 14" id="KW-0949">S-adenosyl-L-methionine</keyword>
<evidence type="ECO:0000256" key="10">
    <source>
        <dbReference type="ARBA" id="ARBA00023163"/>
    </source>
</evidence>
<keyword evidence="5" id="KW-0808">Transferase</keyword>
<dbReference type="GO" id="GO:0000077">
    <property type="term" value="P:DNA damage checkpoint signaling"/>
    <property type="evidence" value="ECO:0007669"/>
    <property type="project" value="InterPro"/>
</dbReference>
<comment type="subcellular location">
    <subcellularLocation>
        <location evidence="1">Nucleus</location>
    </subcellularLocation>
</comment>
<keyword evidence="7" id="KW-0677">Repeat</keyword>
<evidence type="ECO:0000256" key="13">
    <source>
        <dbReference type="ARBA" id="ARBA00047770"/>
    </source>
</evidence>
<dbReference type="CDD" id="cd02440">
    <property type="entry name" value="AdoMet_MTases"/>
    <property type="match status" value="1"/>
</dbReference>
<protein>
    <recommendedName>
        <fullName evidence="3">Histone-lysine N-methyltransferase, H3 lysine-79 specific</fullName>
        <ecNumber evidence="2">2.1.1.360</ecNumber>
    </recommendedName>
    <alternativeName>
        <fullName evidence="12">Histone H3-K79 methyltransferase</fullName>
    </alternativeName>
</protein>
<proteinExistence type="predicted"/>
<dbReference type="GO" id="GO:0006281">
    <property type="term" value="P:DNA repair"/>
    <property type="evidence" value="ECO:0007669"/>
    <property type="project" value="InterPro"/>
</dbReference>
<comment type="catalytic activity">
    <reaction evidence="13">
        <text>L-lysyl(79)-[histone H3] + 3 S-adenosyl-L-methionine = N(6),N(6),N(6)-trimethyl-L-lysyl(79)-[histone H3] + 3 S-adenosyl-L-homocysteine + 3 H(+)</text>
        <dbReference type="Rhea" id="RHEA:60328"/>
        <dbReference type="Rhea" id="RHEA-COMP:15549"/>
        <dbReference type="Rhea" id="RHEA-COMP:15552"/>
        <dbReference type="ChEBI" id="CHEBI:15378"/>
        <dbReference type="ChEBI" id="CHEBI:29969"/>
        <dbReference type="ChEBI" id="CHEBI:57856"/>
        <dbReference type="ChEBI" id="CHEBI:59789"/>
        <dbReference type="ChEBI" id="CHEBI:61961"/>
        <dbReference type="EC" id="2.1.1.360"/>
    </reaction>
</comment>
<evidence type="ECO:0000256" key="2">
    <source>
        <dbReference type="ARBA" id="ARBA00012190"/>
    </source>
</evidence>
<evidence type="ECO:0000256" key="6">
    <source>
        <dbReference type="ARBA" id="ARBA00022691"/>
    </source>
</evidence>
<feature type="compositionally biased region" description="Low complexity" evidence="15">
    <location>
        <begin position="48"/>
        <end position="77"/>
    </location>
</feature>
<feature type="compositionally biased region" description="Low complexity" evidence="15">
    <location>
        <begin position="155"/>
        <end position="170"/>
    </location>
</feature>
<evidence type="ECO:0000256" key="5">
    <source>
        <dbReference type="ARBA" id="ARBA00022679"/>
    </source>
</evidence>
<evidence type="ECO:0000256" key="1">
    <source>
        <dbReference type="ARBA" id="ARBA00004123"/>
    </source>
</evidence>
<dbReference type="Gene3D" id="1.10.260.170">
    <property type="match status" value="1"/>
</dbReference>
<dbReference type="Proteomes" id="UP000279259">
    <property type="component" value="Unassembled WGS sequence"/>
</dbReference>
<evidence type="ECO:0000256" key="7">
    <source>
        <dbReference type="ARBA" id="ARBA00022737"/>
    </source>
</evidence>
<reference evidence="17 18" key="1">
    <citation type="submission" date="2018-11" db="EMBL/GenBank/DDBJ databases">
        <title>Genome sequence of Saitozyma podzolica DSM 27192.</title>
        <authorList>
            <person name="Aliyu H."/>
            <person name="Gorte O."/>
            <person name="Ochsenreither K."/>
        </authorList>
    </citation>
    <scope>NUCLEOTIDE SEQUENCE [LARGE SCALE GENOMIC DNA]</scope>
    <source>
        <strain evidence="17 18">DSM 27192</strain>
    </source>
</reference>